<dbReference type="AlphaFoldDB" id="A0A147EE93"/>
<sequence length="97" mass="10652">MSPVRLTLIGKPGCHLCDDARLAVDEARRRLDAAGIAVAVEELDITHDAALAEAHAEHIPVVQIDGRRHAIWRVDPDRLVAAATKAARNPLRALRRR</sequence>
<accession>A0A147EE93</accession>
<dbReference type="EMBL" id="LDRK01000092">
    <property type="protein sequence ID" value="KTR82715.1"/>
    <property type="molecule type" value="Genomic_DNA"/>
</dbReference>
<evidence type="ECO:0000313" key="1">
    <source>
        <dbReference type="EMBL" id="KTR82715.1"/>
    </source>
</evidence>
<dbReference type="Gene3D" id="3.40.30.10">
    <property type="entry name" value="Glutaredoxin"/>
    <property type="match status" value="1"/>
</dbReference>
<proteinExistence type="predicted"/>
<dbReference type="PATRIC" id="fig|1079994.3.peg.2599"/>
<dbReference type="Proteomes" id="UP000070810">
    <property type="component" value="Unassembled WGS sequence"/>
</dbReference>
<organism evidence="1 2">
    <name type="scientific">Leucobacter chromiiresistens</name>
    <dbReference type="NCBI Taxonomy" id="1079994"/>
    <lineage>
        <taxon>Bacteria</taxon>
        <taxon>Bacillati</taxon>
        <taxon>Actinomycetota</taxon>
        <taxon>Actinomycetes</taxon>
        <taxon>Micrococcales</taxon>
        <taxon>Microbacteriaceae</taxon>
        <taxon>Leucobacter</taxon>
    </lineage>
</organism>
<dbReference type="SUPFAM" id="SSF52833">
    <property type="entry name" value="Thioredoxin-like"/>
    <property type="match status" value="1"/>
</dbReference>
<dbReference type="InterPro" id="IPR036249">
    <property type="entry name" value="Thioredoxin-like_sf"/>
</dbReference>
<dbReference type="Pfam" id="PF05768">
    <property type="entry name" value="Glrx-like"/>
    <property type="match status" value="1"/>
</dbReference>
<protein>
    <submittedName>
        <fullName evidence="1">Thioredoxin</fullName>
    </submittedName>
</protein>
<keyword evidence="2" id="KW-1185">Reference proteome</keyword>
<dbReference type="InterPro" id="IPR008554">
    <property type="entry name" value="Glutaredoxin-like"/>
</dbReference>
<dbReference type="RefSeq" id="WP_058594532.1">
    <property type="nucleotide sequence ID" value="NZ_LDRK01000092.1"/>
</dbReference>
<reference evidence="1 2" key="1">
    <citation type="journal article" date="2016" name="Front. Microbiol.">
        <title>Genomic Resource of Rice Seed Associated Bacteria.</title>
        <authorList>
            <person name="Midha S."/>
            <person name="Bansal K."/>
            <person name="Sharma S."/>
            <person name="Kumar N."/>
            <person name="Patil P.P."/>
            <person name="Chaudhry V."/>
            <person name="Patil P.B."/>
        </authorList>
    </citation>
    <scope>NUCLEOTIDE SEQUENCE [LARGE SCALE GENOMIC DNA]</scope>
    <source>
        <strain evidence="1 2">NS354</strain>
    </source>
</reference>
<evidence type="ECO:0000313" key="2">
    <source>
        <dbReference type="Proteomes" id="UP000070810"/>
    </source>
</evidence>
<dbReference type="OrthoDB" id="8779161at2"/>
<name>A0A147EE93_9MICO</name>
<comment type="caution">
    <text evidence="1">The sequence shown here is derived from an EMBL/GenBank/DDBJ whole genome shotgun (WGS) entry which is preliminary data.</text>
</comment>
<gene>
    <name evidence="1" type="ORF">NS354_11040</name>
</gene>